<evidence type="ECO:0000256" key="2">
    <source>
        <dbReference type="SAM" id="SignalP"/>
    </source>
</evidence>
<feature type="chain" id="PRO_5013074261" evidence="2">
    <location>
        <begin position="22"/>
        <end position="788"/>
    </location>
</feature>
<dbReference type="InterPro" id="IPR027417">
    <property type="entry name" value="P-loop_NTPase"/>
</dbReference>
<feature type="signal peptide" evidence="2">
    <location>
        <begin position="1"/>
        <end position="21"/>
    </location>
</feature>
<dbReference type="EMBL" id="LT882684">
    <property type="protein sequence ID" value="SMY27955.1"/>
    <property type="molecule type" value="Genomic_DNA"/>
</dbReference>
<evidence type="ECO:0000259" key="4">
    <source>
        <dbReference type="Pfam" id="PF25053"/>
    </source>
</evidence>
<feature type="domain" description="Nephrocystin 3-like N-terminal" evidence="3">
    <location>
        <begin position="258"/>
        <end position="437"/>
    </location>
</feature>
<feature type="domain" description="DUF7791" evidence="4">
    <location>
        <begin position="547"/>
        <end position="687"/>
    </location>
</feature>
<accession>A0A1Y6LUA2</accession>
<dbReference type="SUPFAM" id="SSF52540">
    <property type="entry name" value="P-loop containing nucleoside triphosphate hydrolases"/>
    <property type="match status" value="1"/>
</dbReference>
<organism evidence="5 6">
    <name type="scientific">Zymoseptoria tritici ST99CH_1A5</name>
    <dbReference type="NCBI Taxonomy" id="1276529"/>
    <lineage>
        <taxon>Eukaryota</taxon>
        <taxon>Fungi</taxon>
        <taxon>Dikarya</taxon>
        <taxon>Ascomycota</taxon>
        <taxon>Pezizomycotina</taxon>
        <taxon>Dothideomycetes</taxon>
        <taxon>Dothideomycetidae</taxon>
        <taxon>Mycosphaerellales</taxon>
        <taxon>Mycosphaerellaceae</taxon>
        <taxon>Zymoseptoria</taxon>
    </lineage>
</organism>
<protein>
    <submittedName>
        <fullName evidence="5">Uncharacterized protein</fullName>
    </submittedName>
</protein>
<evidence type="ECO:0000313" key="5">
    <source>
        <dbReference type="EMBL" id="SMY27955.1"/>
    </source>
</evidence>
<dbReference type="Pfam" id="PF25053">
    <property type="entry name" value="DUF7791"/>
    <property type="match status" value="1"/>
</dbReference>
<dbReference type="InterPro" id="IPR056884">
    <property type="entry name" value="NPHP3-like_N"/>
</dbReference>
<dbReference type="AlphaFoldDB" id="A0A1Y6LUA2"/>
<dbReference type="PANTHER" id="PTHR10039">
    <property type="entry name" value="AMELOGENIN"/>
    <property type="match status" value="1"/>
</dbReference>
<reference evidence="5 6" key="1">
    <citation type="submission" date="2016-10" db="EMBL/GenBank/DDBJ databases">
        <authorList>
            <person name="Varghese N."/>
        </authorList>
    </citation>
    <scope>NUCLEOTIDE SEQUENCE [LARGE SCALE GENOMIC DNA]</scope>
</reference>
<dbReference type="Gene3D" id="3.40.50.300">
    <property type="entry name" value="P-loop containing nucleotide triphosphate hydrolases"/>
    <property type="match status" value="1"/>
</dbReference>
<evidence type="ECO:0000256" key="1">
    <source>
        <dbReference type="ARBA" id="ARBA00022737"/>
    </source>
</evidence>
<dbReference type="InterPro" id="IPR056693">
    <property type="entry name" value="DUF7791"/>
</dbReference>
<dbReference type="PANTHER" id="PTHR10039:SF5">
    <property type="entry name" value="NACHT DOMAIN-CONTAINING PROTEIN"/>
    <property type="match status" value="1"/>
</dbReference>
<dbReference type="Pfam" id="PF24883">
    <property type="entry name" value="NPHP3_N"/>
    <property type="match status" value="1"/>
</dbReference>
<evidence type="ECO:0000313" key="6">
    <source>
        <dbReference type="Proteomes" id="UP000215453"/>
    </source>
</evidence>
<name>A0A1Y6LUA2_ZYMTR</name>
<keyword evidence="1" id="KW-0677">Repeat</keyword>
<keyword evidence="2" id="KW-0732">Signal</keyword>
<gene>
    <name evidence="5" type="ORF">ZT1A5_G9400</name>
</gene>
<evidence type="ECO:0000259" key="3">
    <source>
        <dbReference type="Pfam" id="PF24883"/>
    </source>
</evidence>
<proteinExistence type="predicted"/>
<sequence>MDPLTAFSLVANVLAVVDVSARLVHTTWQLSETGAKYEFVEIEDQTKIVQRLLARLQPGLNTSAVVLSQDDKDLVKLCEQSQDVSKQLLEMLDSCRAKGGSGRVSFDVFWSSIKSEWNDDAIHGLQNRLETIDAKAHRLFTTRNSTRVLDELSGLDRQLQHLGASHASEFADIKDAVRQLADKDSIDGKIGLHLMLTAAARSGFGKDFAVQAGILSQLRFEEIDRRLHELDQRPSHEKSYLWLDGSIDGAKKAGLTPANFEAWLSSPEKLYWISGVAGSGKSTLMKFLYSNEQTATQLDVWRKGGKLLVAAYFFWEVGKIPLLRTQQGLLRTLLFQILRQRLELIPEVYSDLWTLFTDATPNGKDTLSGFAGSQVSLDVHQLLEKLEAACKSIAGHGYHLFLLIDGLDEYEGKPSEIIQLMEALTRLPNVKICISSRPDNAFMDVYGSMTTKLFMEDFNTPDITQYVQDRLERHSRFTEDEDRDTLGPVLINSVVHDSRGVFLWVRLVMEDLEEGLTDCNTIAELQQRLARLPKELESFFDHMLDRVFQIYRKKSYTMLLVTYHAHDLLAPLACWFISEQSSELDGFHEIKPTESRRNHKRRKDIDFRLRSYCRGLLVVQEVSMAAEWAALPSSSLFSQRVNFLHRTVREYLVRPHVVRRLEQWMPSGFDVDELICKAIRAQIRTSPDDQTYFASGGPIAAMLDVFDVHCRTLLETPGQQSLARELHDGMNTILIALAQVNGHKLKLRDPGDAIAGMSLQKSTVLPDGKAMPSRSRKRDFWKDFLKGD</sequence>
<dbReference type="Proteomes" id="UP000215453">
    <property type="component" value="Chromosome 9"/>
</dbReference>